<dbReference type="AlphaFoldDB" id="A0A1H1JTI1"/>
<name>A0A1H1JTI1_9BURK</name>
<dbReference type="PRINTS" id="PR00081">
    <property type="entry name" value="GDHRDH"/>
</dbReference>
<dbReference type="STRING" id="157910.SAMN05445850_5637"/>
<evidence type="ECO:0000256" key="1">
    <source>
        <dbReference type="ARBA" id="ARBA00006484"/>
    </source>
</evidence>
<dbReference type="InterPro" id="IPR036291">
    <property type="entry name" value="NAD(P)-bd_dom_sf"/>
</dbReference>
<dbReference type="InterPro" id="IPR002347">
    <property type="entry name" value="SDR_fam"/>
</dbReference>
<evidence type="ECO:0000313" key="2">
    <source>
        <dbReference type="EMBL" id="SDR53190.1"/>
    </source>
</evidence>
<dbReference type="EMBL" id="FNKX01000002">
    <property type="protein sequence ID" value="SDR53190.1"/>
    <property type="molecule type" value="Genomic_DNA"/>
</dbReference>
<keyword evidence="3" id="KW-1185">Reference proteome</keyword>
<organism evidence="2 3">
    <name type="scientific">Paraburkholderia tuberum</name>
    <dbReference type="NCBI Taxonomy" id="157910"/>
    <lineage>
        <taxon>Bacteria</taxon>
        <taxon>Pseudomonadati</taxon>
        <taxon>Pseudomonadota</taxon>
        <taxon>Betaproteobacteria</taxon>
        <taxon>Burkholderiales</taxon>
        <taxon>Burkholderiaceae</taxon>
        <taxon>Paraburkholderia</taxon>
    </lineage>
</organism>
<proteinExistence type="inferred from homology"/>
<protein>
    <submittedName>
        <fullName evidence="2">NAD(P)-dependent dehydrogenase, short-chain alcohol dehydrogenase family</fullName>
    </submittedName>
</protein>
<reference evidence="3" key="1">
    <citation type="submission" date="2016-10" db="EMBL/GenBank/DDBJ databases">
        <authorList>
            <person name="Varghese N."/>
            <person name="Submissions S."/>
        </authorList>
    </citation>
    <scope>NUCLEOTIDE SEQUENCE [LARGE SCALE GENOMIC DNA]</scope>
    <source>
        <strain evidence="3">DUS833</strain>
    </source>
</reference>
<dbReference type="Pfam" id="PF13561">
    <property type="entry name" value="adh_short_C2"/>
    <property type="match status" value="1"/>
</dbReference>
<gene>
    <name evidence="2" type="ORF">SAMN05445850_5637</name>
</gene>
<dbReference type="Gene3D" id="3.40.50.720">
    <property type="entry name" value="NAD(P)-binding Rossmann-like Domain"/>
    <property type="match status" value="1"/>
</dbReference>
<dbReference type="PANTHER" id="PTHR43943:SF2">
    <property type="entry name" value="DEHYDROGENASE_REDUCTASE 4"/>
    <property type="match status" value="1"/>
</dbReference>
<dbReference type="PRINTS" id="PR00080">
    <property type="entry name" value="SDRFAMILY"/>
</dbReference>
<dbReference type="FunFam" id="3.40.50.720:FF:000084">
    <property type="entry name" value="Short-chain dehydrogenase reductase"/>
    <property type="match status" value="1"/>
</dbReference>
<evidence type="ECO:0000313" key="3">
    <source>
        <dbReference type="Proteomes" id="UP000199365"/>
    </source>
</evidence>
<dbReference type="Proteomes" id="UP000199365">
    <property type="component" value="Unassembled WGS sequence"/>
</dbReference>
<dbReference type="SUPFAM" id="SSF51735">
    <property type="entry name" value="NAD(P)-binding Rossmann-fold domains"/>
    <property type="match status" value="1"/>
</dbReference>
<dbReference type="PANTHER" id="PTHR43943">
    <property type="entry name" value="DEHYDROGENASE/REDUCTASE (SDR FAMILY) MEMBER 4"/>
    <property type="match status" value="1"/>
</dbReference>
<accession>A0A1H1JTI1</accession>
<sequence>MRSSLFDLTDKVAIVTGSSRGIGYASALGMAEHGAKVVVSGRNADACETTAQAINEKVGTRVALPFACNISRKAELQGLVAAANGEWGRVDIVMANAAIHPWIGSALDLQDETFNKFMQVNVQSNIWLAQMTVPGMIERGYGRFISVASVVGLFGDAVTGTYGLTKAADMQLVRNLAMEFAAKGVTANCIAPGTFKTEMARSQWEDEAMVEWYRGRNPSQRFGEVDEIAGLAVMLASRSGGYINGQTIAVDGGHTISFR</sequence>
<dbReference type="CDD" id="cd05233">
    <property type="entry name" value="SDR_c"/>
    <property type="match status" value="1"/>
</dbReference>
<comment type="similarity">
    <text evidence="1">Belongs to the short-chain dehydrogenases/reductases (SDR) family.</text>
</comment>
<dbReference type="RefSeq" id="WP_090808748.1">
    <property type="nucleotide sequence ID" value="NZ_FNKX01000002.1"/>
</dbReference>